<accession>A0ABT1S8M5</accession>
<dbReference type="EMBL" id="JANGAC010000004">
    <property type="protein sequence ID" value="MCQ4922821.1"/>
    <property type="molecule type" value="Genomic_DNA"/>
</dbReference>
<proteinExistence type="predicted"/>
<dbReference type="Proteomes" id="UP001524478">
    <property type="component" value="Unassembled WGS sequence"/>
</dbReference>
<comment type="caution">
    <text evidence="2">The sequence shown here is derived from an EMBL/GenBank/DDBJ whole genome shotgun (WGS) entry which is preliminary data.</text>
</comment>
<protein>
    <recommendedName>
        <fullName evidence="1">RNA polymerase sigma factor 70 region 4 type 2 domain-containing protein</fullName>
    </recommendedName>
</protein>
<organism evidence="2 3">
    <name type="scientific">Tissierella carlieri</name>
    <dbReference type="NCBI Taxonomy" id="689904"/>
    <lineage>
        <taxon>Bacteria</taxon>
        <taxon>Bacillati</taxon>
        <taxon>Bacillota</taxon>
        <taxon>Tissierellia</taxon>
        <taxon>Tissierellales</taxon>
        <taxon>Tissierellaceae</taxon>
        <taxon>Tissierella</taxon>
    </lineage>
</organism>
<dbReference type="InterPro" id="IPR013324">
    <property type="entry name" value="RNA_pol_sigma_r3/r4-like"/>
</dbReference>
<evidence type="ECO:0000313" key="2">
    <source>
        <dbReference type="EMBL" id="MCQ4922821.1"/>
    </source>
</evidence>
<feature type="domain" description="RNA polymerase sigma factor 70 region 4 type 2" evidence="1">
    <location>
        <begin position="131"/>
        <end position="170"/>
    </location>
</feature>
<evidence type="ECO:0000313" key="3">
    <source>
        <dbReference type="Proteomes" id="UP001524478"/>
    </source>
</evidence>
<dbReference type="InterPro" id="IPR036388">
    <property type="entry name" value="WH-like_DNA-bd_sf"/>
</dbReference>
<evidence type="ECO:0000259" key="1">
    <source>
        <dbReference type="Pfam" id="PF08281"/>
    </source>
</evidence>
<sequence>MLKDIILNAQAGNDDSILIMVDKFNPLLKKYSYKLSYDDDLLADFLDLIKNIDMSRLRHNCEGGIVSYICKSVYSSYINKSKTNCKYFQSTIPFSGLNENEKYYAELSLSTVDRDDALLVSSLNEILNQHEFCIIYTIYFLGYSSADIAQSSGTSRQAVNQTKRRALEKLRKAFVV</sequence>
<dbReference type="Pfam" id="PF08281">
    <property type="entry name" value="Sigma70_r4_2"/>
    <property type="match status" value="1"/>
</dbReference>
<reference evidence="2 3" key="1">
    <citation type="submission" date="2022-06" db="EMBL/GenBank/DDBJ databases">
        <title>Isolation of gut microbiota from human fecal samples.</title>
        <authorList>
            <person name="Pamer E.G."/>
            <person name="Barat B."/>
            <person name="Waligurski E."/>
            <person name="Medina S."/>
            <person name="Paddock L."/>
            <person name="Mostad J."/>
        </authorList>
    </citation>
    <scope>NUCLEOTIDE SEQUENCE [LARGE SCALE GENOMIC DNA]</scope>
    <source>
        <strain evidence="2 3">DFI.7.95</strain>
    </source>
</reference>
<dbReference type="RefSeq" id="WP_256310952.1">
    <property type="nucleotide sequence ID" value="NZ_JANGAC010000004.1"/>
</dbReference>
<dbReference type="InterPro" id="IPR013249">
    <property type="entry name" value="RNA_pol_sigma70_r4_t2"/>
</dbReference>
<keyword evidence="3" id="KW-1185">Reference proteome</keyword>
<gene>
    <name evidence="2" type="ORF">NE686_06985</name>
</gene>
<dbReference type="SUPFAM" id="SSF88659">
    <property type="entry name" value="Sigma3 and sigma4 domains of RNA polymerase sigma factors"/>
    <property type="match status" value="1"/>
</dbReference>
<dbReference type="Gene3D" id="1.10.10.10">
    <property type="entry name" value="Winged helix-like DNA-binding domain superfamily/Winged helix DNA-binding domain"/>
    <property type="match status" value="1"/>
</dbReference>
<name>A0ABT1S8M5_9FIRM</name>